<proteinExistence type="predicted"/>
<protein>
    <submittedName>
        <fullName evidence="1">Uncharacterized protein</fullName>
    </submittedName>
</protein>
<evidence type="ECO:0000313" key="2">
    <source>
        <dbReference type="Proteomes" id="UP000236291"/>
    </source>
</evidence>
<reference evidence="1 2" key="2">
    <citation type="journal article" date="2017" name="Front. Plant Sci.">
        <title>Gene Classification and Mining of Molecular Markers Useful in Red Clover (Trifolium pratense) Breeding.</title>
        <authorList>
            <person name="Istvanek J."/>
            <person name="Dluhosova J."/>
            <person name="Dluhos P."/>
            <person name="Patkova L."/>
            <person name="Nedelnik J."/>
            <person name="Repkova J."/>
        </authorList>
    </citation>
    <scope>NUCLEOTIDE SEQUENCE [LARGE SCALE GENOMIC DNA]</scope>
    <source>
        <strain evidence="2">cv. Tatra</strain>
        <tissue evidence="1">Young leaves</tissue>
    </source>
</reference>
<gene>
    <name evidence="1" type="ORF">L195_g061917</name>
</gene>
<dbReference type="AlphaFoldDB" id="A0A2K3KCM5"/>
<name>A0A2K3KCM5_TRIPR</name>
<sequence>MLSRDLKSCSPIEEMLMLSMITSPAV</sequence>
<evidence type="ECO:0000313" key="1">
    <source>
        <dbReference type="EMBL" id="PNX64031.1"/>
    </source>
</evidence>
<feature type="non-terminal residue" evidence="1">
    <location>
        <position position="26"/>
    </location>
</feature>
<organism evidence="1 2">
    <name type="scientific">Trifolium pratense</name>
    <name type="common">Red clover</name>
    <dbReference type="NCBI Taxonomy" id="57577"/>
    <lineage>
        <taxon>Eukaryota</taxon>
        <taxon>Viridiplantae</taxon>
        <taxon>Streptophyta</taxon>
        <taxon>Embryophyta</taxon>
        <taxon>Tracheophyta</taxon>
        <taxon>Spermatophyta</taxon>
        <taxon>Magnoliopsida</taxon>
        <taxon>eudicotyledons</taxon>
        <taxon>Gunneridae</taxon>
        <taxon>Pentapetalae</taxon>
        <taxon>rosids</taxon>
        <taxon>fabids</taxon>
        <taxon>Fabales</taxon>
        <taxon>Fabaceae</taxon>
        <taxon>Papilionoideae</taxon>
        <taxon>50 kb inversion clade</taxon>
        <taxon>NPAAA clade</taxon>
        <taxon>Hologalegina</taxon>
        <taxon>IRL clade</taxon>
        <taxon>Trifolieae</taxon>
        <taxon>Trifolium</taxon>
    </lineage>
</organism>
<comment type="caution">
    <text evidence="1">The sequence shown here is derived from an EMBL/GenBank/DDBJ whole genome shotgun (WGS) entry which is preliminary data.</text>
</comment>
<dbReference type="EMBL" id="ASHM01161179">
    <property type="protein sequence ID" value="PNX64031.1"/>
    <property type="molecule type" value="Genomic_DNA"/>
</dbReference>
<dbReference type="Proteomes" id="UP000236291">
    <property type="component" value="Unassembled WGS sequence"/>
</dbReference>
<reference evidence="1 2" key="1">
    <citation type="journal article" date="2014" name="Am. J. Bot.">
        <title>Genome assembly and annotation for red clover (Trifolium pratense; Fabaceae).</title>
        <authorList>
            <person name="Istvanek J."/>
            <person name="Jaros M."/>
            <person name="Krenek A."/>
            <person name="Repkova J."/>
        </authorList>
    </citation>
    <scope>NUCLEOTIDE SEQUENCE [LARGE SCALE GENOMIC DNA]</scope>
    <source>
        <strain evidence="2">cv. Tatra</strain>
        <tissue evidence="1">Young leaves</tissue>
    </source>
</reference>
<accession>A0A2K3KCM5</accession>